<dbReference type="SUPFAM" id="SSF88723">
    <property type="entry name" value="PIN domain-like"/>
    <property type="match status" value="1"/>
</dbReference>
<keyword evidence="2" id="KW-0540">Nuclease</keyword>
<dbReference type="InterPro" id="IPR029060">
    <property type="entry name" value="PIN-like_dom_sf"/>
</dbReference>
<dbReference type="PANTHER" id="PTHR11081:SF9">
    <property type="entry name" value="FLAP ENDONUCLEASE 1"/>
    <property type="match status" value="1"/>
</dbReference>
<evidence type="ECO:0000313" key="6">
    <source>
        <dbReference type="EMBL" id="QHS84691.1"/>
    </source>
</evidence>
<feature type="domain" description="XPG N-terminal" evidence="5">
    <location>
        <begin position="1"/>
        <end position="93"/>
    </location>
</feature>
<dbReference type="GO" id="GO:0017108">
    <property type="term" value="F:5'-flap endonuclease activity"/>
    <property type="evidence" value="ECO:0007669"/>
    <property type="project" value="TreeGrafter"/>
</dbReference>
<protein>
    <recommendedName>
        <fullName evidence="7">XPG N-terminal domain-containing protein</fullName>
    </recommendedName>
</protein>
<feature type="domain" description="XPG-I" evidence="4">
    <location>
        <begin position="143"/>
        <end position="212"/>
    </location>
</feature>
<dbReference type="GO" id="GO:0046872">
    <property type="term" value="F:metal ion binding"/>
    <property type="evidence" value="ECO:0007669"/>
    <property type="project" value="UniProtKB-KW"/>
</dbReference>
<organism evidence="6">
    <name type="scientific">viral metagenome</name>
    <dbReference type="NCBI Taxonomy" id="1070528"/>
    <lineage>
        <taxon>unclassified sequences</taxon>
        <taxon>metagenomes</taxon>
        <taxon>organismal metagenomes</taxon>
    </lineage>
</organism>
<evidence type="ECO:0000259" key="4">
    <source>
        <dbReference type="SMART" id="SM00484"/>
    </source>
</evidence>
<dbReference type="PANTHER" id="PTHR11081">
    <property type="entry name" value="FLAP ENDONUCLEASE FAMILY MEMBER"/>
    <property type="match status" value="1"/>
</dbReference>
<dbReference type="EMBL" id="MN738811">
    <property type="protein sequence ID" value="QHS84691.1"/>
    <property type="molecule type" value="Genomic_DNA"/>
</dbReference>
<keyword evidence="2" id="KW-0378">Hydrolase</keyword>
<name>A0A6C0AZK3_9ZZZZ</name>
<dbReference type="SMART" id="SM00485">
    <property type="entry name" value="XPGN"/>
    <property type="match status" value="1"/>
</dbReference>
<dbReference type="Gene3D" id="3.40.50.1010">
    <property type="entry name" value="5'-nuclease"/>
    <property type="match status" value="1"/>
</dbReference>
<evidence type="ECO:0000256" key="2">
    <source>
        <dbReference type="ARBA" id="ARBA00022759"/>
    </source>
</evidence>
<keyword evidence="2" id="KW-0255">Endonuclease</keyword>
<evidence type="ECO:0008006" key="7">
    <source>
        <dbReference type="Google" id="ProtNLM"/>
    </source>
</evidence>
<keyword evidence="3" id="KW-0460">Magnesium</keyword>
<dbReference type="Pfam" id="PF00867">
    <property type="entry name" value="XPG_I"/>
    <property type="match status" value="1"/>
</dbReference>
<dbReference type="InterPro" id="IPR006085">
    <property type="entry name" value="XPG_DNA_repair_N"/>
</dbReference>
<evidence type="ECO:0000256" key="3">
    <source>
        <dbReference type="ARBA" id="ARBA00022842"/>
    </source>
</evidence>
<reference evidence="6" key="1">
    <citation type="journal article" date="2020" name="Nature">
        <title>Giant virus diversity and host interactions through global metagenomics.</title>
        <authorList>
            <person name="Schulz F."/>
            <person name="Roux S."/>
            <person name="Paez-Espino D."/>
            <person name="Jungbluth S."/>
            <person name="Walsh D.A."/>
            <person name="Denef V.J."/>
            <person name="McMahon K.D."/>
            <person name="Konstantinidis K.T."/>
            <person name="Eloe-Fadrosh E.A."/>
            <person name="Kyrpides N.C."/>
            <person name="Woyke T."/>
        </authorList>
    </citation>
    <scope>NUCLEOTIDE SEQUENCE</scope>
    <source>
        <strain evidence="6">GVMAG-S-ERX556022-25</strain>
    </source>
</reference>
<evidence type="ECO:0000259" key="5">
    <source>
        <dbReference type="SMART" id="SM00485"/>
    </source>
</evidence>
<keyword evidence="1" id="KW-0479">Metal-binding</keyword>
<evidence type="ECO:0000256" key="1">
    <source>
        <dbReference type="ARBA" id="ARBA00022723"/>
    </source>
</evidence>
<sequence>MGIQYLNSFIKKSVTKEAIKKIKLNSLFGKIIVVDTSIYLYRFLADEALMENMYIMLALFRYYNITPIFVFDGKAPIEKAKILEKRNCDKINAEKEYNLIKSNIEYFNIGEDNEELVERMQILKKKFIRIKRDDIIKVQQLMDAFGVTYIEADQEADEICAKFVIKKIAYACLSEDMDLFVYGCSRVLRYLSLINETVVIYYLDQILHDVNIPFKEFKEICVISGTDYNFSIDNRTNLYKTLKYYKLYKLNNDTNQDFYSWLDINSDYVENIFKLYNIYNMFITDNIELNRFKIKTKKPDQNRIKELMEPEGFIFV</sequence>
<dbReference type="Pfam" id="PF00752">
    <property type="entry name" value="XPG_N"/>
    <property type="match status" value="1"/>
</dbReference>
<proteinExistence type="predicted"/>
<accession>A0A6C0AZK3</accession>
<dbReference type="InterPro" id="IPR006086">
    <property type="entry name" value="XPG-I_dom"/>
</dbReference>
<dbReference type="AlphaFoldDB" id="A0A6C0AZK3"/>
<dbReference type="PRINTS" id="PR00853">
    <property type="entry name" value="XPGRADSUPER"/>
</dbReference>
<dbReference type="InterPro" id="IPR006084">
    <property type="entry name" value="XPG/Rad2"/>
</dbReference>
<dbReference type="SMART" id="SM00484">
    <property type="entry name" value="XPGI"/>
    <property type="match status" value="1"/>
</dbReference>